<dbReference type="PRINTS" id="PR01040">
    <property type="entry name" value="TRNASYNTHTYR"/>
</dbReference>
<dbReference type="SUPFAM" id="SSF55174">
    <property type="entry name" value="Alpha-L RNA-binding motif"/>
    <property type="match status" value="1"/>
</dbReference>
<evidence type="ECO:0000256" key="9">
    <source>
        <dbReference type="ARBA" id="ARBA00048248"/>
    </source>
</evidence>
<keyword evidence="6 11" id="KW-0648">Protein biosynthesis</keyword>
<dbReference type="SUPFAM" id="SSF52374">
    <property type="entry name" value="Nucleotidylyl transferase"/>
    <property type="match status" value="1"/>
</dbReference>
<comment type="similarity">
    <text evidence="11">Belongs to the class-I aminoacyl-tRNA synthetase family.</text>
</comment>
<dbReference type="CDD" id="cd00165">
    <property type="entry name" value="S4"/>
    <property type="match status" value="1"/>
</dbReference>
<evidence type="ECO:0000256" key="7">
    <source>
        <dbReference type="ARBA" id="ARBA00023146"/>
    </source>
</evidence>
<comment type="caution">
    <text evidence="14">The sequence shown here is derived from an EMBL/GenBank/DDBJ whole genome shotgun (WGS) entry which is preliminary data.</text>
</comment>
<dbReference type="Gene3D" id="3.10.290.10">
    <property type="entry name" value="RNA-binding S4 domain"/>
    <property type="match status" value="1"/>
</dbReference>
<evidence type="ECO:0000256" key="2">
    <source>
        <dbReference type="ARBA" id="ARBA00022598"/>
    </source>
</evidence>
<evidence type="ECO:0000256" key="10">
    <source>
        <dbReference type="PROSITE-ProRule" id="PRU00182"/>
    </source>
</evidence>
<feature type="region of interest" description="Disordered" evidence="12">
    <location>
        <begin position="46"/>
        <end position="74"/>
    </location>
</feature>
<evidence type="ECO:0000313" key="15">
    <source>
        <dbReference type="Proteomes" id="UP001054857"/>
    </source>
</evidence>
<keyword evidence="15" id="KW-1185">Reference proteome</keyword>
<dbReference type="GO" id="GO:0005829">
    <property type="term" value="C:cytosol"/>
    <property type="evidence" value="ECO:0007669"/>
    <property type="project" value="TreeGrafter"/>
</dbReference>
<dbReference type="PANTHER" id="PTHR11766:SF0">
    <property type="entry name" value="TYROSINE--TRNA LIGASE, MITOCHONDRIAL"/>
    <property type="match status" value="1"/>
</dbReference>
<dbReference type="FunFam" id="1.10.240.10:FF:000001">
    <property type="entry name" value="Tyrosine--tRNA ligase"/>
    <property type="match status" value="1"/>
</dbReference>
<feature type="domain" description="RNA-binding S4" evidence="13">
    <location>
        <begin position="463"/>
        <end position="520"/>
    </location>
</feature>
<dbReference type="NCBIfam" id="TIGR00234">
    <property type="entry name" value="tyrS"/>
    <property type="match status" value="2"/>
</dbReference>
<dbReference type="CDD" id="cd00805">
    <property type="entry name" value="TyrRS_core"/>
    <property type="match status" value="1"/>
</dbReference>
<dbReference type="GO" id="GO:0005739">
    <property type="term" value="C:mitochondrion"/>
    <property type="evidence" value="ECO:0007669"/>
    <property type="project" value="TreeGrafter"/>
</dbReference>
<accession>A0AAD3HSU5</accession>
<dbReference type="GO" id="GO:0004831">
    <property type="term" value="F:tyrosine-tRNA ligase activity"/>
    <property type="evidence" value="ECO:0007669"/>
    <property type="project" value="UniProtKB-EC"/>
</dbReference>
<dbReference type="Pfam" id="PF22421">
    <property type="entry name" value="SYY_C-terminal"/>
    <property type="match status" value="1"/>
</dbReference>
<dbReference type="Gene3D" id="1.10.240.10">
    <property type="entry name" value="Tyrosyl-Transfer RNA Synthetase"/>
    <property type="match status" value="1"/>
</dbReference>
<dbReference type="InterPro" id="IPR024088">
    <property type="entry name" value="Tyr-tRNA-ligase_bac-type"/>
</dbReference>
<dbReference type="InterPro" id="IPR014729">
    <property type="entry name" value="Rossmann-like_a/b/a_fold"/>
</dbReference>
<dbReference type="GO" id="GO:0006437">
    <property type="term" value="P:tyrosyl-tRNA aminoacylation"/>
    <property type="evidence" value="ECO:0007669"/>
    <property type="project" value="InterPro"/>
</dbReference>
<dbReference type="Proteomes" id="UP001054857">
    <property type="component" value="Unassembled WGS sequence"/>
</dbReference>
<dbReference type="HAMAP" id="MF_02006">
    <property type="entry name" value="Tyr_tRNA_synth_type1"/>
    <property type="match status" value="1"/>
</dbReference>
<keyword evidence="7 11" id="KW-0030">Aminoacyl-tRNA synthetase</keyword>
<dbReference type="Pfam" id="PF00579">
    <property type="entry name" value="tRNA-synt_1b"/>
    <property type="match status" value="1"/>
</dbReference>
<dbReference type="GO" id="GO:0009791">
    <property type="term" value="P:post-embryonic development"/>
    <property type="evidence" value="ECO:0007669"/>
    <property type="project" value="UniProtKB-ARBA"/>
</dbReference>
<evidence type="ECO:0000256" key="6">
    <source>
        <dbReference type="ARBA" id="ARBA00022917"/>
    </source>
</evidence>
<dbReference type="EC" id="6.1.1.1" evidence="1 11"/>
<evidence type="ECO:0000313" key="14">
    <source>
        <dbReference type="EMBL" id="GFR51335.1"/>
    </source>
</evidence>
<keyword evidence="3 11" id="KW-0547">Nucleotide-binding</keyword>
<keyword evidence="2 11" id="KW-0436">Ligase</keyword>
<feature type="non-terminal residue" evidence="14">
    <location>
        <position position="1"/>
    </location>
</feature>
<comment type="catalytic activity">
    <reaction evidence="9 11">
        <text>tRNA(Tyr) + L-tyrosine + ATP = L-tyrosyl-tRNA(Tyr) + AMP + diphosphate + H(+)</text>
        <dbReference type="Rhea" id="RHEA:10220"/>
        <dbReference type="Rhea" id="RHEA-COMP:9706"/>
        <dbReference type="Rhea" id="RHEA-COMP:9707"/>
        <dbReference type="ChEBI" id="CHEBI:15378"/>
        <dbReference type="ChEBI" id="CHEBI:30616"/>
        <dbReference type="ChEBI" id="CHEBI:33019"/>
        <dbReference type="ChEBI" id="CHEBI:58315"/>
        <dbReference type="ChEBI" id="CHEBI:78442"/>
        <dbReference type="ChEBI" id="CHEBI:78536"/>
        <dbReference type="ChEBI" id="CHEBI:456215"/>
        <dbReference type="EC" id="6.1.1.1"/>
    </reaction>
</comment>
<dbReference type="PANTHER" id="PTHR11766">
    <property type="entry name" value="TYROSYL-TRNA SYNTHETASE"/>
    <property type="match status" value="1"/>
</dbReference>
<dbReference type="FunFam" id="3.10.290.10:FF:000014">
    <property type="entry name" value="Tyrosine--tRNA ligase"/>
    <property type="match status" value="1"/>
</dbReference>
<evidence type="ECO:0000259" key="13">
    <source>
        <dbReference type="SMART" id="SM00363"/>
    </source>
</evidence>
<evidence type="ECO:0000256" key="12">
    <source>
        <dbReference type="SAM" id="MobiDB-lite"/>
    </source>
</evidence>
<proteinExistence type="inferred from homology"/>
<name>A0AAD3HSU5_9CHLO</name>
<dbReference type="EMBL" id="BMAR01000049">
    <property type="protein sequence ID" value="GFR51335.1"/>
    <property type="molecule type" value="Genomic_DNA"/>
</dbReference>
<dbReference type="InterPro" id="IPR002305">
    <property type="entry name" value="aa-tRNA-synth_Ic"/>
</dbReference>
<evidence type="ECO:0000256" key="5">
    <source>
        <dbReference type="ARBA" id="ARBA00022884"/>
    </source>
</evidence>
<dbReference type="InterPro" id="IPR002307">
    <property type="entry name" value="Tyr-tRNA-ligase"/>
</dbReference>
<dbReference type="PROSITE" id="PS00178">
    <property type="entry name" value="AA_TRNA_LIGASE_I"/>
    <property type="match status" value="1"/>
</dbReference>
<reference evidence="14 15" key="1">
    <citation type="journal article" date="2021" name="Sci. Rep.">
        <title>Genome sequencing of the multicellular alga Astrephomene provides insights into convergent evolution of germ-soma differentiation.</title>
        <authorList>
            <person name="Yamashita S."/>
            <person name="Yamamoto K."/>
            <person name="Matsuzaki R."/>
            <person name="Suzuki S."/>
            <person name="Yamaguchi H."/>
            <person name="Hirooka S."/>
            <person name="Minakuchi Y."/>
            <person name="Miyagishima S."/>
            <person name="Kawachi M."/>
            <person name="Toyoda A."/>
            <person name="Nozaki H."/>
        </authorList>
    </citation>
    <scope>NUCLEOTIDE SEQUENCE [LARGE SCALE GENOMIC DNA]</scope>
    <source>
        <strain evidence="14 15">NIES-4017</strain>
    </source>
</reference>
<dbReference type="AlphaFoldDB" id="A0AAD3HSU5"/>
<evidence type="ECO:0000256" key="8">
    <source>
        <dbReference type="ARBA" id="ARBA00033323"/>
    </source>
</evidence>
<keyword evidence="5 10" id="KW-0694">RNA-binding</keyword>
<keyword evidence="4 11" id="KW-0067">ATP-binding</keyword>
<dbReference type="InterPro" id="IPR002942">
    <property type="entry name" value="S4_RNA-bd"/>
</dbReference>
<sequence>HFHRVLLRGAMLLQQRLAPKPTRSGSDRRFRRTPFQGSRLRGNVACNSSSSPVGVTEAPVETSTADPQQPHPRSHILPLLRSRGLLAEVTNEAELAAAAGAGRLAVYCGFDPTADSLHLGNLLGIVVLSWFQRCGHQPVVLLGGATGRVGDPSGRSAERPVLEEQQIERNVQAIGSLLRTLLQRNSPPGAPAVRVLNNLDWFGPMGLLTFLREVGKFARVGSMMAKDSVRTRMESEQGISFTEFTYQLLQGYDFVHLCREHGVRVQIGGSDQWGNITAGTDLIRKLLGGGGAAAGSGAAAAGSGEAAEGSAGSGAAEAPSCYGLTFPLLVDSEGRKFGKSVGGAIWLSAEKLSPYKFYQYLFQVSDADVVKLLKMLTFLPLGEVEAIEAAMRQPGYLPNTAQRRLAEEVTRFVHGEEGLAQAIKATEALKPGAATQLDAATLETVAGDAPSATLTRGLVEGATLADVLVATKLQPSKSAARKLIKGGGVYLNNAKVGEELYVVQPTDLIEGRLLLLAAGKKNKMLVRIVD</sequence>
<dbReference type="InterPro" id="IPR001412">
    <property type="entry name" value="aa-tRNA-synth_I_CS"/>
</dbReference>
<evidence type="ECO:0000256" key="1">
    <source>
        <dbReference type="ARBA" id="ARBA00013160"/>
    </source>
</evidence>
<dbReference type="GO" id="GO:0003723">
    <property type="term" value="F:RNA binding"/>
    <property type="evidence" value="ECO:0007669"/>
    <property type="project" value="UniProtKB-KW"/>
</dbReference>
<evidence type="ECO:0000256" key="11">
    <source>
        <dbReference type="RuleBase" id="RU361234"/>
    </source>
</evidence>
<dbReference type="GO" id="GO:0009570">
    <property type="term" value="C:chloroplast stroma"/>
    <property type="evidence" value="ECO:0007669"/>
    <property type="project" value="TreeGrafter"/>
</dbReference>
<dbReference type="InterPro" id="IPR024107">
    <property type="entry name" value="Tyr-tRNA-ligase_bac_1"/>
</dbReference>
<evidence type="ECO:0000256" key="3">
    <source>
        <dbReference type="ARBA" id="ARBA00022741"/>
    </source>
</evidence>
<dbReference type="GO" id="GO:0048608">
    <property type="term" value="P:reproductive structure development"/>
    <property type="evidence" value="ECO:0007669"/>
    <property type="project" value="UniProtKB-ARBA"/>
</dbReference>
<organism evidence="14 15">
    <name type="scientific">Astrephomene gubernaculifera</name>
    <dbReference type="NCBI Taxonomy" id="47775"/>
    <lineage>
        <taxon>Eukaryota</taxon>
        <taxon>Viridiplantae</taxon>
        <taxon>Chlorophyta</taxon>
        <taxon>core chlorophytes</taxon>
        <taxon>Chlorophyceae</taxon>
        <taxon>CS clade</taxon>
        <taxon>Chlamydomonadales</taxon>
        <taxon>Astrephomenaceae</taxon>
        <taxon>Astrephomene</taxon>
    </lineage>
</organism>
<gene>
    <name evidence="14" type="ORF">Agub_g13752</name>
</gene>
<dbReference type="PROSITE" id="PS50889">
    <property type="entry name" value="S4"/>
    <property type="match status" value="1"/>
</dbReference>
<dbReference type="SMART" id="SM00363">
    <property type="entry name" value="S4"/>
    <property type="match status" value="1"/>
</dbReference>
<dbReference type="InterPro" id="IPR036986">
    <property type="entry name" value="S4_RNA-bd_sf"/>
</dbReference>
<evidence type="ECO:0000256" key="4">
    <source>
        <dbReference type="ARBA" id="ARBA00022840"/>
    </source>
</evidence>
<dbReference type="InterPro" id="IPR054608">
    <property type="entry name" value="SYY-like_C"/>
</dbReference>
<dbReference type="GO" id="GO:0005524">
    <property type="term" value="F:ATP binding"/>
    <property type="evidence" value="ECO:0007669"/>
    <property type="project" value="UniProtKB-KW"/>
</dbReference>
<protein>
    <recommendedName>
        <fullName evidence="1 11">Tyrosine--tRNA ligase</fullName>
        <ecNumber evidence="1 11">6.1.1.1</ecNumber>
    </recommendedName>
    <alternativeName>
        <fullName evidence="8 11">Tyrosyl-tRNA synthetase</fullName>
    </alternativeName>
</protein>
<dbReference type="Gene3D" id="3.40.50.620">
    <property type="entry name" value="HUPs"/>
    <property type="match status" value="1"/>
</dbReference>